<keyword evidence="2 6" id="KW-0805">Transcription regulation</keyword>
<dbReference type="InterPro" id="IPR014244">
    <property type="entry name" value="RNA_pol_sigma-I"/>
</dbReference>
<dbReference type="HOGENOM" id="CLU_082361_0_0_9"/>
<evidence type="ECO:0000313" key="8">
    <source>
        <dbReference type="EMBL" id="ACV62443.1"/>
    </source>
</evidence>
<gene>
    <name evidence="6" type="primary">sigI</name>
    <name evidence="8" type="ordered locus">Dtox_1584</name>
</gene>
<comment type="similarity">
    <text evidence="6">Belongs to the sigma-70 factor family. SigI subfamily.</text>
</comment>
<keyword evidence="5 6" id="KW-0804">Transcription</keyword>
<evidence type="ECO:0000256" key="3">
    <source>
        <dbReference type="ARBA" id="ARBA00023082"/>
    </source>
</evidence>
<dbReference type="InterPro" id="IPR013325">
    <property type="entry name" value="RNA_pol_sigma_r2"/>
</dbReference>
<sequence length="246" mass="28886">MLQHNLEETLKLAKKGDLGKREELIRNHKNFIAKVSSKICNRYLIWNNDDELSIAFLAFNEAIDNFKPSEGTAFHSFAQRIIRNRLIDYFRKESKHMHISLSPMDSSDEELRRYDEEYSYEQYQEVEKQAVLAEVVESYIKVLWEYGVTLDDLVKVSPRHKNRKETLMMVALKLINEPSLLEYLKKYKRLPVKELKLFTGVNRRILDGGRKYLIALALILSEPRFYPLKSLTEIPCASIGEKVSRQ</sequence>
<dbReference type="HAMAP" id="MF_02064">
    <property type="entry name" value="Sigma70_SigI"/>
    <property type="match status" value="1"/>
</dbReference>
<dbReference type="KEGG" id="dae:Dtox_1584"/>
<dbReference type="InterPro" id="IPR007627">
    <property type="entry name" value="RNA_pol_sigma70_r2"/>
</dbReference>
<dbReference type="PANTHER" id="PTHR30385">
    <property type="entry name" value="SIGMA FACTOR F FLAGELLAR"/>
    <property type="match status" value="1"/>
</dbReference>
<name>C8VW91_DESAS</name>
<feature type="domain" description="RNA polymerase sigma-70 region 2" evidence="7">
    <location>
        <begin position="24"/>
        <end position="95"/>
    </location>
</feature>
<evidence type="ECO:0000256" key="2">
    <source>
        <dbReference type="ARBA" id="ARBA00023015"/>
    </source>
</evidence>
<dbReference type="PANTHER" id="PTHR30385:SF6">
    <property type="entry name" value="RNA POLYMERASE SIGMA FACTOR SIGI"/>
    <property type="match status" value="1"/>
</dbReference>
<evidence type="ECO:0000259" key="7">
    <source>
        <dbReference type="Pfam" id="PF04542"/>
    </source>
</evidence>
<dbReference type="PIRSF" id="PIRSF038953">
    <property type="entry name" value="SigI"/>
    <property type="match status" value="1"/>
</dbReference>
<evidence type="ECO:0000256" key="5">
    <source>
        <dbReference type="ARBA" id="ARBA00023163"/>
    </source>
</evidence>
<keyword evidence="3 6" id="KW-0731">Sigma factor</keyword>
<proteinExistence type="inferred from homology"/>
<feature type="DNA-binding region" description="H-T-H motif" evidence="6">
    <location>
        <begin position="192"/>
        <end position="211"/>
    </location>
</feature>
<dbReference type="RefSeq" id="WP_015757154.1">
    <property type="nucleotide sequence ID" value="NC_013216.1"/>
</dbReference>
<reference evidence="8 9" key="1">
    <citation type="journal article" date="2009" name="Stand. Genomic Sci.">
        <title>Complete genome sequence of Desulfotomaculum acetoxidans type strain (5575).</title>
        <authorList>
            <person name="Spring S."/>
            <person name="Lapidus A."/>
            <person name="Schroder M."/>
            <person name="Gleim D."/>
            <person name="Sims D."/>
            <person name="Meincke L."/>
            <person name="Glavina Del Rio T."/>
            <person name="Tice H."/>
            <person name="Copeland A."/>
            <person name="Cheng J.F."/>
            <person name="Lucas S."/>
            <person name="Chen F."/>
            <person name="Nolan M."/>
            <person name="Bruce D."/>
            <person name="Goodwin L."/>
            <person name="Pitluck S."/>
            <person name="Ivanova N."/>
            <person name="Mavromatis K."/>
            <person name="Mikhailova N."/>
            <person name="Pati A."/>
            <person name="Chen A."/>
            <person name="Palaniappan K."/>
            <person name="Land M."/>
            <person name="Hauser L."/>
            <person name="Chang Y.J."/>
            <person name="Jeffries C.D."/>
            <person name="Chain P."/>
            <person name="Saunders E."/>
            <person name="Brettin T."/>
            <person name="Detter J.C."/>
            <person name="Goker M."/>
            <person name="Bristow J."/>
            <person name="Eisen J.A."/>
            <person name="Markowitz V."/>
            <person name="Hugenholtz P."/>
            <person name="Kyrpides N.C."/>
            <person name="Klenk H.P."/>
            <person name="Han C."/>
        </authorList>
    </citation>
    <scope>NUCLEOTIDE SEQUENCE [LARGE SCALE GENOMIC DNA]</scope>
    <source>
        <strain evidence="9">ATCC 49208 / DSM 771 / VKM B-1644</strain>
    </source>
</reference>
<dbReference type="GO" id="GO:0016987">
    <property type="term" value="F:sigma factor activity"/>
    <property type="evidence" value="ECO:0007669"/>
    <property type="project" value="UniProtKB-UniRule"/>
</dbReference>
<dbReference type="STRING" id="485916.Dtox_1584"/>
<dbReference type="NCBIfam" id="TIGR02937">
    <property type="entry name" value="sigma70-ECF"/>
    <property type="match status" value="1"/>
</dbReference>
<dbReference type="eggNOG" id="COG1191">
    <property type="taxonomic scope" value="Bacteria"/>
</dbReference>
<dbReference type="Gene3D" id="1.10.1740.10">
    <property type="match status" value="1"/>
</dbReference>
<dbReference type="OrthoDB" id="3190733at2"/>
<comment type="activity regulation">
    <text evidence="6">Negatively regulated by the anti-sigma-I factor RsgI.</text>
</comment>
<dbReference type="NCBIfam" id="TIGR02895">
    <property type="entry name" value="spore_sigI"/>
    <property type="match status" value="1"/>
</dbReference>
<organism evidence="8 9">
    <name type="scientific">Desulfofarcimen acetoxidans (strain ATCC 49208 / DSM 771 / KCTC 5769 / VKM B-1644 / 5575)</name>
    <name type="common">Desulfotomaculum acetoxidans</name>
    <dbReference type="NCBI Taxonomy" id="485916"/>
    <lineage>
        <taxon>Bacteria</taxon>
        <taxon>Bacillati</taxon>
        <taxon>Bacillota</taxon>
        <taxon>Clostridia</taxon>
        <taxon>Eubacteriales</taxon>
        <taxon>Peptococcaceae</taxon>
        <taxon>Desulfofarcimen</taxon>
    </lineage>
</organism>
<dbReference type="SUPFAM" id="SSF88946">
    <property type="entry name" value="Sigma2 domain of RNA polymerase sigma factors"/>
    <property type="match status" value="1"/>
</dbReference>
<dbReference type="NCBIfam" id="NF006175">
    <property type="entry name" value="PRK08311.2-3"/>
    <property type="match status" value="1"/>
</dbReference>
<dbReference type="EMBL" id="CP001720">
    <property type="protein sequence ID" value="ACV62443.1"/>
    <property type="molecule type" value="Genomic_DNA"/>
</dbReference>
<feature type="short sequence motif" description="Polymerase core binding" evidence="6">
    <location>
        <begin position="50"/>
        <end position="63"/>
    </location>
</feature>
<dbReference type="GO" id="GO:0005737">
    <property type="term" value="C:cytoplasm"/>
    <property type="evidence" value="ECO:0007669"/>
    <property type="project" value="UniProtKB-SubCell"/>
</dbReference>
<evidence type="ECO:0000256" key="1">
    <source>
        <dbReference type="ARBA" id="ARBA00022490"/>
    </source>
</evidence>
<accession>C8VW91</accession>
<evidence type="ECO:0000256" key="4">
    <source>
        <dbReference type="ARBA" id="ARBA00023125"/>
    </source>
</evidence>
<comment type="subunit">
    <text evidence="6">Interacts with RsgI.</text>
</comment>
<keyword evidence="6" id="KW-0346">Stress response</keyword>
<dbReference type="Pfam" id="PF04542">
    <property type="entry name" value="Sigma70_r2"/>
    <property type="match status" value="1"/>
</dbReference>
<evidence type="ECO:0000256" key="6">
    <source>
        <dbReference type="HAMAP-Rule" id="MF_02064"/>
    </source>
</evidence>
<protein>
    <recommendedName>
        <fullName evidence="6">RNA polymerase sigma factor SigI</fullName>
    </recommendedName>
</protein>
<comment type="subcellular location">
    <subcellularLocation>
        <location evidence="6">Cytoplasm</location>
    </subcellularLocation>
</comment>
<dbReference type="InterPro" id="IPR014284">
    <property type="entry name" value="RNA_pol_sigma-70_dom"/>
</dbReference>
<dbReference type="Proteomes" id="UP000002217">
    <property type="component" value="Chromosome"/>
</dbReference>
<comment type="function">
    <text evidence="6">Sigma factors are initiation factors that promote the attachment of RNA polymerase to specific initiation sites and are then released.</text>
</comment>
<keyword evidence="1 6" id="KW-0963">Cytoplasm</keyword>
<evidence type="ECO:0000313" key="9">
    <source>
        <dbReference type="Proteomes" id="UP000002217"/>
    </source>
</evidence>
<dbReference type="GO" id="GO:0003677">
    <property type="term" value="F:DNA binding"/>
    <property type="evidence" value="ECO:0007669"/>
    <property type="project" value="UniProtKB-UniRule"/>
</dbReference>
<dbReference type="AlphaFoldDB" id="C8VW91"/>
<dbReference type="GO" id="GO:0006352">
    <property type="term" value="P:DNA-templated transcription initiation"/>
    <property type="evidence" value="ECO:0007669"/>
    <property type="project" value="UniProtKB-UniRule"/>
</dbReference>
<keyword evidence="4 6" id="KW-0238">DNA-binding</keyword>
<keyword evidence="9" id="KW-1185">Reference proteome</keyword>